<accession>A0AAV2FU15</accession>
<reference evidence="2 3" key="1">
    <citation type="submission" date="2024-04" db="EMBL/GenBank/DDBJ databases">
        <authorList>
            <person name="Fracassetti M."/>
        </authorList>
    </citation>
    <scope>NUCLEOTIDE SEQUENCE [LARGE SCALE GENOMIC DNA]</scope>
</reference>
<evidence type="ECO:0000313" key="2">
    <source>
        <dbReference type="EMBL" id="CAL1401836.1"/>
    </source>
</evidence>
<keyword evidence="1" id="KW-0472">Membrane</keyword>
<keyword evidence="1" id="KW-1133">Transmembrane helix</keyword>
<dbReference type="Proteomes" id="UP001497516">
    <property type="component" value="Chromosome 7"/>
</dbReference>
<proteinExistence type="predicted"/>
<sequence>MKADHSSPRVTLARSSNLGFLLRNPLMYFAYLGMCAIASRKGMLRWRFRSTSMKPPHSASNLSMYTLVGKGRGGLYLTTGDGVGDAFLATSFSPLEGSSSPSLGLESYLSQSLPWQKLPESPSHFSIESHSPRMILGVCL</sequence>
<keyword evidence="3" id="KW-1185">Reference proteome</keyword>
<dbReference type="AlphaFoldDB" id="A0AAV2FU15"/>
<evidence type="ECO:0000313" key="3">
    <source>
        <dbReference type="Proteomes" id="UP001497516"/>
    </source>
</evidence>
<feature type="transmembrane region" description="Helical" evidence="1">
    <location>
        <begin position="20"/>
        <end position="39"/>
    </location>
</feature>
<name>A0AAV2FU15_9ROSI</name>
<gene>
    <name evidence="2" type="ORF">LTRI10_LOCUS41874</name>
</gene>
<protein>
    <submittedName>
        <fullName evidence="2">Uncharacterized protein</fullName>
    </submittedName>
</protein>
<dbReference type="EMBL" id="OZ034820">
    <property type="protein sequence ID" value="CAL1401836.1"/>
    <property type="molecule type" value="Genomic_DNA"/>
</dbReference>
<organism evidence="2 3">
    <name type="scientific">Linum trigynum</name>
    <dbReference type="NCBI Taxonomy" id="586398"/>
    <lineage>
        <taxon>Eukaryota</taxon>
        <taxon>Viridiplantae</taxon>
        <taxon>Streptophyta</taxon>
        <taxon>Embryophyta</taxon>
        <taxon>Tracheophyta</taxon>
        <taxon>Spermatophyta</taxon>
        <taxon>Magnoliopsida</taxon>
        <taxon>eudicotyledons</taxon>
        <taxon>Gunneridae</taxon>
        <taxon>Pentapetalae</taxon>
        <taxon>rosids</taxon>
        <taxon>fabids</taxon>
        <taxon>Malpighiales</taxon>
        <taxon>Linaceae</taxon>
        <taxon>Linum</taxon>
    </lineage>
</organism>
<keyword evidence="1" id="KW-0812">Transmembrane</keyword>
<evidence type="ECO:0000256" key="1">
    <source>
        <dbReference type="SAM" id="Phobius"/>
    </source>
</evidence>